<evidence type="ECO:0000256" key="1">
    <source>
        <dbReference type="SAM" id="MobiDB-lite"/>
    </source>
</evidence>
<feature type="domain" description="MADF" evidence="2">
    <location>
        <begin position="18"/>
        <end position="110"/>
    </location>
</feature>
<dbReference type="PANTHER" id="PTHR12243:SF67">
    <property type="entry name" value="COREPRESSOR OF PANGOLIN, ISOFORM A-RELATED"/>
    <property type="match status" value="1"/>
</dbReference>
<feature type="region of interest" description="Disordered" evidence="1">
    <location>
        <begin position="116"/>
        <end position="158"/>
    </location>
</feature>
<accession>A0A914GYP1</accession>
<name>A0A914GYP1_GLORO</name>
<dbReference type="Pfam" id="PF10545">
    <property type="entry name" value="MADF_DNA_bdg"/>
    <property type="match status" value="1"/>
</dbReference>
<dbReference type="SMART" id="SM00595">
    <property type="entry name" value="MADF"/>
    <property type="match status" value="1"/>
</dbReference>
<evidence type="ECO:0000313" key="4">
    <source>
        <dbReference type="WBParaSite" id="Gr19_v10_g12004.t1"/>
    </source>
</evidence>
<sequence>MAPGSIPSCCLTSEQKDALIDAVRQRAVIWDCSLDAYQEVQNRRAAFVDVAELLSDEKSKYTGPEMQVEWKKLRDIFNRTLKKVVASGGSDSEVTWRYWTKLQFIADHERSQISKARKWCKKEPSSPPSSSSVARHRSRRSSTSDQRTPIAPQTDDPSVSLVQQLTEVAQSARELLKIEDFNDASRNGEEHLLADVSEGVKMEENREESGGDGECGDGECGDGEESIGEALGQIFMLSKQIAENGGVGGTPTNGTVSIGFKQNNTGNGTHQEQMPESDLPIRFLLNEWMTKGGPNSTNVAGEAEAVLSGLNDNNSHRLRHHPSPPAPKRMRWPEENGTGGGSRGSAAVGHRQSQQQQNGGDQFDIFGMFIASQVRTLSMHSSQSALRLKRALTELCFQFEAQENNDRRRPTPYASRNSDF</sequence>
<dbReference type="Proteomes" id="UP000887572">
    <property type="component" value="Unplaced"/>
</dbReference>
<dbReference type="AlphaFoldDB" id="A0A914GYP1"/>
<evidence type="ECO:0000313" key="3">
    <source>
        <dbReference type="Proteomes" id="UP000887572"/>
    </source>
</evidence>
<feature type="region of interest" description="Disordered" evidence="1">
    <location>
        <begin position="309"/>
        <end position="360"/>
    </location>
</feature>
<dbReference type="PANTHER" id="PTHR12243">
    <property type="entry name" value="MADF DOMAIN TRANSCRIPTION FACTOR"/>
    <property type="match status" value="1"/>
</dbReference>
<dbReference type="InterPro" id="IPR006578">
    <property type="entry name" value="MADF-dom"/>
</dbReference>
<evidence type="ECO:0000259" key="2">
    <source>
        <dbReference type="PROSITE" id="PS51029"/>
    </source>
</evidence>
<feature type="region of interest" description="Disordered" evidence="1">
    <location>
        <begin position="193"/>
        <end position="223"/>
    </location>
</feature>
<dbReference type="InterPro" id="IPR039353">
    <property type="entry name" value="TF_Adf1"/>
</dbReference>
<proteinExistence type="predicted"/>
<feature type="compositionally biased region" description="Acidic residues" evidence="1">
    <location>
        <begin position="210"/>
        <end position="223"/>
    </location>
</feature>
<keyword evidence="3" id="KW-1185">Reference proteome</keyword>
<feature type="compositionally biased region" description="Basic and acidic residues" evidence="1">
    <location>
        <begin position="193"/>
        <end position="209"/>
    </location>
</feature>
<reference evidence="4" key="1">
    <citation type="submission" date="2022-11" db="UniProtKB">
        <authorList>
            <consortium name="WormBaseParasite"/>
        </authorList>
    </citation>
    <scope>IDENTIFICATION</scope>
</reference>
<dbReference type="WBParaSite" id="Gr19_v10_g12004.t1">
    <property type="protein sequence ID" value="Gr19_v10_g12004.t1"/>
    <property type="gene ID" value="Gr19_v10_g12004"/>
</dbReference>
<protein>
    <submittedName>
        <fullName evidence="4">MADF domain-containing protein</fullName>
    </submittedName>
</protein>
<dbReference type="PROSITE" id="PS51029">
    <property type="entry name" value="MADF"/>
    <property type="match status" value="1"/>
</dbReference>
<organism evidence="3 4">
    <name type="scientific">Globodera rostochiensis</name>
    <name type="common">Golden nematode worm</name>
    <name type="synonym">Heterodera rostochiensis</name>
    <dbReference type="NCBI Taxonomy" id="31243"/>
    <lineage>
        <taxon>Eukaryota</taxon>
        <taxon>Metazoa</taxon>
        <taxon>Ecdysozoa</taxon>
        <taxon>Nematoda</taxon>
        <taxon>Chromadorea</taxon>
        <taxon>Rhabditida</taxon>
        <taxon>Tylenchina</taxon>
        <taxon>Tylenchomorpha</taxon>
        <taxon>Tylenchoidea</taxon>
        <taxon>Heteroderidae</taxon>
        <taxon>Heteroderinae</taxon>
        <taxon>Globodera</taxon>
    </lineage>
</organism>